<accession>A0A3L6RG80</accession>
<protein>
    <submittedName>
        <fullName evidence="2">Uncharacterized protein</fullName>
    </submittedName>
</protein>
<evidence type="ECO:0000256" key="1">
    <source>
        <dbReference type="SAM" id="Phobius"/>
    </source>
</evidence>
<evidence type="ECO:0000313" key="3">
    <source>
        <dbReference type="Proteomes" id="UP000275267"/>
    </source>
</evidence>
<dbReference type="EMBL" id="PQIB02000008">
    <property type="protein sequence ID" value="RLN03484.1"/>
    <property type="molecule type" value="Genomic_DNA"/>
</dbReference>
<organism evidence="2 3">
    <name type="scientific">Panicum miliaceum</name>
    <name type="common">Proso millet</name>
    <name type="synonym">Broomcorn millet</name>
    <dbReference type="NCBI Taxonomy" id="4540"/>
    <lineage>
        <taxon>Eukaryota</taxon>
        <taxon>Viridiplantae</taxon>
        <taxon>Streptophyta</taxon>
        <taxon>Embryophyta</taxon>
        <taxon>Tracheophyta</taxon>
        <taxon>Spermatophyta</taxon>
        <taxon>Magnoliopsida</taxon>
        <taxon>Liliopsida</taxon>
        <taxon>Poales</taxon>
        <taxon>Poaceae</taxon>
        <taxon>PACMAD clade</taxon>
        <taxon>Panicoideae</taxon>
        <taxon>Panicodae</taxon>
        <taxon>Paniceae</taxon>
        <taxon>Panicinae</taxon>
        <taxon>Panicum</taxon>
        <taxon>Panicum sect. Panicum</taxon>
    </lineage>
</organism>
<reference evidence="3" key="1">
    <citation type="journal article" date="2019" name="Nat. Commun.">
        <title>The genome of broomcorn millet.</title>
        <authorList>
            <person name="Zou C."/>
            <person name="Miki D."/>
            <person name="Li D."/>
            <person name="Tang Q."/>
            <person name="Xiao L."/>
            <person name="Rajput S."/>
            <person name="Deng P."/>
            <person name="Jia W."/>
            <person name="Huang R."/>
            <person name="Zhang M."/>
            <person name="Sun Y."/>
            <person name="Hu J."/>
            <person name="Fu X."/>
            <person name="Schnable P.S."/>
            <person name="Li F."/>
            <person name="Zhang H."/>
            <person name="Feng B."/>
            <person name="Zhu X."/>
            <person name="Liu R."/>
            <person name="Schnable J.C."/>
            <person name="Zhu J.-K."/>
            <person name="Zhang H."/>
        </authorList>
    </citation>
    <scope>NUCLEOTIDE SEQUENCE [LARGE SCALE GENOMIC DNA]</scope>
</reference>
<keyword evidence="1" id="KW-1133">Transmembrane helix</keyword>
<dbReference type="STRING" id="4540.A0A3L6RG80"/>
<keyword evidence="3" id="KW-1185">Reference proteome</keyword>
<keyword evidence="1" id="KW-0472">Membrane</keyword>
<gene>
    <name evidence="2" type="ORF">C2845_PM13G09230</name>
</gene>
<sequence>MLARAAVHHTSAAFFHIIGAALVAKFLDEGPRMVRNMLDVMATARSSDGAADSGGDREVQHVLVELLA</sequence>
<dbReference type="Proteomes" id="UP000275267">
    <property type="component" value="Unassembled WGS sequence"/>
</dbReference>
<comment type="caution">
    <text evidence="2">The sequence shown here is derived from an EMBL/GenBank/DDBJ whole genome shotgun (WGS) entry which is preliminary data.</text>
</comment>
<evidence type="ECO:0000313" key="2">
    <source>
        <dbReference type="EMBL" id="RLN03484.1"/>
    </source>
</evidence>
<keyword evidence="1" id="KW-0812">Transmembrane</keyword>
<dbReference type="AlphaFoldDB" id="A0A3L6RG80"/>
<proteinExistence type="predicted"/>
<feature type="transmembrane region" description="Helical" evidence="1">
    <location>
        <begin position="6"/>
        <end position="27"/>
    </location>
</feature>
<name>A0A3L6RG80_PANMI</name>